<comment type="function">
    <text evidence="2 7">Catalyzes the formation of N(7)-methylguanine at position 46 (m7G46) in tRNA.</text>
</comment>
<feature type="binding site" evidence="7">
    <location>
        <position position="143"/>
    </location>
    <ligand>
        <name>S-adenosyl-L-methionine</name>
        <dbReference type="ChEBI" id="CHEBI:59789"/>
    </ligand>
</feature>
<dbReference type="InterPro" id="IPR029063">
    <property type="entry name" value="SAM-dependent_MTases_sf"/>
</dbReference>
<sequence>MTDTTLKPQPERLYGRQRGHPLRARQQRLLDEALPRLRLNLAQAANPHAAFTGDDVCAVWLEIGFGGGEHALGQSEANPDIGYIASEVFENGLCSLLSRLVPEGQEDSIEPPPHFRIWPEDARQLLKALPDASLDRVYLMFPDPWPKARHAKRRFVHPENIKELARILRPGGVWRIASDHPVYQDWVTEVMGAQDLFDAPAPAQGERPEGWSPTRYEAKAHREGRVPFYWTFTRRDR</sequence>
<comment type="catalytic activity">
    <reaction evidence="1 7">
        <text>guanosine(46) in tRNA + S-adenosyl-L-methionine = N(7)-methylguanosine(46) in tRNA + S-adenosyl-L-homocysteine</text>
        <dbReference type="Rhea" id="RHEA:42708"/>
        <dbReference type="Rhea" id="RHEA-COMP:10188"/>
        <dbReference type="Rhea" id="RHEA-COMP:10189"/>
        <dbReference type="ChEBI" id="CHEBI:57856"/>
        <dbReference type="ChEBI" id="CHEBI:59789"/>
        <dbReference type="ChEBI" id="CHEBI:74269"/>
        <dbReference type="ChEBI" id="CHEBI:74480"/>
        <dbReference type="EC" id="2.1.1.33"/>
    </reaction>
</comment>
<evidence type="ECO:0000256" key="4">
    <source>
        <dbReference type="ARBA" id="ARBA00022679"/>
    </source>
</evidence>
<keyword evidence="10" id="KW-1185">Reference proteome</keyword>
<comment type="similarity">
    <text evidence="7">Belongs to the class I-like SAM-binding methyltransferase superfamily. TrmB family.</text>
</comment>
<feature type="binding site" evidence="7">
    <location>
        <position position="87"/>
    </location>
    <ligand>
        <name>S-adenosyl-L-methionine</name>
        <dbReference type="ChEBI" id="CHEBI:59789"/>
    </ligand>
</feature>
<dbReference type="GO" id="GO:0008176">
    <property type="term" value="F:tRNA (guanine(46)-N7)-methyltransferase activity"/>
    <property type="evidence" value="ECO:0007669"/>
    <property type="project" value="UniProtKB-UniRule"/>
</dbReference>
<organism evidence="9 10">
    <name type="scientific">Kozakia baliensis</name>
    <dbReference type="NCBI Taxonomy" id="153496"/>
    <lineage>
        <taxon>Bacteria</taxon>
        <taxon>Pseudomonadati</taxon>
        <taxon>Pseudomonadota</taxon>
        <taxon>Alphaproteobacteria</taxon>
        <taxon>Acetobacterales</taxon>
        <taxon>Acetobacteraceae</taxon>
        <taxon>Kozakia</taxon>
    </lineage>
</organism>
<dbReference type="InterPro" id="IPR003358">
    <property type="entry name" value="tRNA_(Gua-N-7)_MeTrfase_Trmb"/>
</dbReference>
<dbReference type="InterPro" id="IPR055361">
    <property type="entry name" value="tRNA_methyltr_TrmB_bact"/>
</dbReference>
<keyword evidence="5 7" id="KW-0949">S-adenosyl-L-methionine</keyword>
<dbReference type="eggNOG" id="COG0220">
    <property type="taxonomic scope" value="Bacteria"/>
</dbReference>
<evidence type="ECO:0000256" key="3">
    <source>
        <dbReference type="ARBA" id="ARBA00022603"/>
    </source>
</evidence>
<keyword evidence="6 7" id="KW-0819">tRNA processing</keyword>
<dbReference type="UniPathway" id="UPA00989"/>
<feature type="binding site" evidence="7">
    <location>
        <position position="147"/>
    </location>
    <ligand>
        <name>substrate</name>
    </ligand>
</feature>
<feature type="binding site" evidence="7">
    <location>
        <position position="179"/>
    </location>
    <ligand>
        <name>substrate</name>
    </ligand>
</feature>
<comment type="pathway">
    <text evidence="7">tRNA modification; N(7)-methylguanine-tRNA biosynthesis.</text>
</comment>
<feature type="binding site" evidence="7">
    <location>
        <begin position="214"/>
        <end position="217"/>
    </location>
    <ligand>
        <name>substrate</name>
    </ligand>
</feature>
<protein>
    <recommendedName>
        <fullName evidence="7">tRNA (guanine-N(7)-)-methyltransferase</fullName>
        <ecNumber evidence="7">2.1.1.33</ecNumber>
    </recommendedName>
    <alternativeName>
        <fullName evidence="7">tRNA (guanine(46)-N(7))-methyltransferase</fullName>
    </alternativeName>
    <alternativeName>
        <fullName evidence="7">tRNA(m7G46)-methyltransferase</fullName>
    </alternativeName>
</protein>
<dbReference type="AlphaFoldDB" id="A0A1D8UWC0"/>
<evidence type="ECO:0000256" key="1">
    <source>
        <dbReference type="ARBA" id="ARBA00000142"/>
    </source>
</evidence>
<dbReference type="PROSITE" id="PS51625">
    <property type="entry name" value="SAM_MT_TRMB"/>
    <property type="match status" value="1"/>
</dbReference>
<dbReference type="OrthoDB" id="9802090at2"/>
<dbReference type="STRING" id="153496.A0U89_13255"/>
<dbReference type="HAMAP" id="MF_01057">
    <property type="entry name" value="tRNA_methyltr_TrmB"/>
    <property type="match status" value="1"/>
</dbReference>
<dbReference type="Proteomes" id="UP000179145">
    <property type="component" value="Chromosome"/>
</dbReference>
<evidence type="ECO:0000256" key="6">
    <source>
        <dbReference type="ARBA" id="ARBA00022694"/>
    </source>
</evidence>
<dbReference type="RefSeq" id="WP_070403445.1">
    <property type="nucleotide sequence ID" value="NZ_BJVW01000005.1"/>
</dbReference>
<keyword evidence="4 7" id="KW-0808">Transferase</keyword>
<accession>A0A1D8UWC0</accession>
<dbReference type="EC" id="2.1.1.33" evidence="7"/>
<dbReference type="PANTHER" id="PTHR23417">
    <property type="entry name" value="3-DEOXY-D-MANNO-OCTULOSONIC-ACID TRANSFERASE/TRNA GUANINE-N 7 - -METHYLTRANSFERASE"/>
    <property type="match status" value="1"/>
</dbReference>
<evidence type="ECO:0000313" key="10">
    <source>
        <dbReference type="Proteomes" id="UP000179145"/>
    </source>
</evidence>
<dbReference type="Pfam" id="PF02390">
    <property type="entry name" value="Methyltransf_4"/>
    <property type="match status" value="1"/>
</dbReference>
<dbReference type="PANTHER" id="PTHR23417:SF14">
    <property type="entry name" value="PENTACOTRIPEPTIDE-REPEAT REGION OF PRORP DOMAIN-CONTAINING PROTEIN"/>
    <property type="match status" value="1"/>
</dbReference>
<feature type="binding site" evidence="7">
    <location>
        <position position="121"/>
    </location>
    <ligand>
        <name>S-adenosyl-L-methionine</name>
        <dbReference type="ChEBI" id="CHEBI:59789"/>
    </ligand>
</feature>
<evidence type="ECO:0000256" key="5">
    <source>
        <dbReference type="ARBA" id="ARBA00022691"/>
    </source>
</evidence>
<proteinExistence type="inferred from homology"/>
<evidence type="ECO:0000256" key="8">
    <source>
        <dbReference type="SAM" id="MobiDB-lite"/>
    </source>
</evidence>
<keyword evidence="3 7" id="KW-0489">Methyltransferase</keyword>
<comment type="caution">
    <text evidence="7">Lacks conserved residue(s) required for the propagation of feature annotation.</text>
</comment>
<dbReference type="KEGG" id="kba:A0U89_13255"/>
<reference evidence="9 10" key="1">
    <citation type="journal article" date="2016" name="Microb. Cell Fact.">
        <title>Dissection of exopolysaccharide biosynthesis in Kozakia baliensis.</title>
        <authorList>
            <person name="Brandt J.U."/>
            <person name="Jakob F."/>
            <person name="Behr J."/>
            <person name="Geissler A.J."/>
            <person name="Vogel R.F."/>
        </authorList>
    </citation>
    <scope>NUCLEOTIDE SEQUENCE [LARGE SCALE GENOMIC DNA]</scope>
    <source>
        <strain evidence="9 10">DSM 14400</strain>
    </source>
</reference>
<feature type="binding site" evidence="7">
    <location>
        <position position="62"/>
    </location>
    <ligand>
        <name>S-adenosyl-L-methionine</name>
        <dbReference type="ChEBI" id="CHEBI:59789"/>
    </ligand>
</feature>
<evidence type="ECO:0000313" key="9">
    <source>
        <dbReference type="EMBL" id="AOX17930.1"/>
    </source>
</evidence>
<name>A0A1D8UWC0_9PROT</name>
<dbReference type="GO" id="GO:0043527">
    <property type="term" value="C:tRNA methyltransferase complex"/>
    <property type="evidence" value="ECO:0007669"/>
    <property type="project" value="TreeGrafter"/>
</dbReference>
<evidence type="ECO:0000256" key="7">
    <source>
        <dbReference type="HAMAP-Rule" id="MF_01057"/>
    </source>
</evidence>
<dbReference type="EMBL" id="CP014674">
    <property type="protein sequence ID" value="AOX17930.1"/>
    <property type="molecule type" value="Genomic_DNA"/>
</dbReference>
<gene>
    <name evidence="7" type="primary">trmB</name>
    <name evidence="9" type="ORF">A0U89_13255</name>
</gene>
<evidence type="ECO:0000256" key="2">
    <source>
        <dbReference type="ARBA" id="ARBA00003015"/>
    </source>
</evidence>
<dbReference type="Gene3D" id="3.40.50.150">
    <property type="entry name" value="Vaccinia Virus protein VP39"/>
    <property type="match status" value="1"/>
</dbReference>
<feature type="region of interest" description="Disordered" evidence="8">
    <location>
        <begin position="1"/>
        <end position="21"/>
    </location>
</feature>
<dbReference type="SUPFAM" id="SSF53335">
    <property type="entry name" value="S-adenosyl-L-methionine-dependent methyltransferases"/>
    <property type="match status" value="1"/>
</dbReference>